<dbReference type="Gene3D" id="3.40.50.720">
    <property type="entry name" value="NAD(P)-binding Rossmann-like Domain"/>
    <property type="match status" value="1"/>
</dbReference>
<reference evidence="3" key="1">
    <citation type="submission" date="2023-06" db="EMBL/GenBank/DDBJ databases">
        <authorList>
            <person name="Jiang Y."/>
            <person name="Liu Q."/>
        </authorList>
    </citation>
    <scope>NUCLEOTIDE SEQUENCE</scope>
    <source>
        <strain evidence="3">CGMCC 1.12089</strain>
    </source>
</reference>
<organism evidence="3 4">
    <name type="scientific">Variovorax dokdonensis</name>
    <dbReference type="NCBI Taxonomy" id="344883"/>
    <lineage>
        <taxon>Bacteria</taxon>
        <taxon>Pseudomonadati</taxon>
        <taxon>Pseudomonadota</taxon>
        <taxon>Betaproteobacteria</taxon>
        <taxon>Burkholderiales</taxon>
        <taxon>Comamonadaceae</taxon>
        <taxon>Variovorax</taxon>
    </lineage>
</organism>
<evidence type="ECO:0000256" key="1">
    <source>
        <dbReference type="ARBA" id="ARBA00006484"/>
    </source>
</evidence>
<dbReference type="PRINTS" id="PR00081">
    <property type="entry name" value="GDHRDH"/>
</dbReference>
<accession>A0ABT7N5K4</accession>
<sequence>MRQSPRRQVLVTGGGRRLGAAICEAFAHAGWQVWCQYLRSKTEAPALCERLRAEGLAATAVEADITTDEGRRRLMAHVTAEAPLDAVVNNASAFEPDSAQSFTTEGAGRQLNVNLIAPMDFARLLAAQAPANADGTGPDRCAIHILDQKVYNLNPDYFSYTVSKLALERAVALQAQSLAPAARVCGVAPGILYASGPQTGDNFALAARANLMRRPIDPADVARSCVFLAQTPSITGHTLGVDNGQHLVPLPRDIMFVVDELLAAAKTPAP</sequence>
<evidence type="ECO:0000313" key="4">
    <source>
        <dbReference type="Proteomes" id="UP001174908"/>
    </source>
</evidence>
<dbReference type="PANTHER" id="PTHR43639">
    <property type="entry name" value="OXIDOREDUCTASE, SHORT-CHAIN DEHYDROGENASE/REDUCTASE FAMILY (AFU_ORTHOLOGUE AFUA_5G02870)"/>
    <property type="match status" value="1"/>
</dbReference>
<keyword evidence="2" id="KW-0560">Oxidoreductase</keyword>
<protein>
    <submittedName>
        <fullName evidence="3">SDR family oxidoreductase</fullName>
    </submittedName>
</protein>
<evidence type="ECO:0000313" key="3">
    <source>
        <dbReference type="EMBL" id="MDM0043207.1"/>
    </source>
</evidence>
<dbReference type="PANTHER" id="PTHR43639:SF1">
    <property type="entry name" value="SHORT-CHAIN DEHYDROGENASE_REDUCTASE FAMILY PROTEIN"/>
    <property type="match status" value="1"/>
</dbReference>
<comment type="caution">
    <text evidence="3">The sequence shown here is derived from an EMBL/GenBank/DDBJ whole genome shotgun (WGS) entry which is preliminary data.</text>
</comment>
<evidence type="ECO:0000256" key="2">
    <source>
        <dbReference type="ARBA" id="ARBA00023002"/>
    </source>
</evidence>
<dbReference type="Proteomes" id="UP001174908">
    <property type="component" value="Unassembled WGS sequence"/>
</dbReference>
<dbReference type="SUPFAM" id="SSF51735">
    <property type="entry name" value="NAD(P)-binding Rossmann-fold domains"/>
    <property type="match status" value="1"/>
</dbReference>
<comment type="similarity">
    <text evidence="1">Belongs to the short-chain dehydrogenases/reductases (SDR) family.</text>
</comment>
<name>A0ABT7N5K4_9BURK</name>
<dbReference type="EMBL" id="JASZYV010000001">
    <property type="protein sequence ID" value="MDM0043207.1"/>
    <property type="molecule type" value="Genomic_DNA"/>
</dbReference>
<dbReference type="InterPro" id="IPR036291">
    <property type="entry name" value="NAD(P)-bd_dom_sf"/>
</dbReference>
<proteinExistence type="inferred from homology"/>
<dbReference type="RefSeq" id="WP_286658328.1">
    <property type="nucleotide sequence ID" value="NZ_JASZYV010000001.1"/>
</dbReference>
<dbReference type="InterPro" id="IPR002347">
    <property type="entry name" value="SDR_fam"/>
</dbReference>
<gene>
    <name evidence="3" type="ORF">QTH91_01810</name>
</gene>
<keyword evidence="4" id="KW-1185">Reference proteome</keyword>
<dbReference type="Pfam" id="PF13561">
    <property type="entry name" value="adh_short_C2"/>
    <property type="match status" value="1"/>
</dbReference>